<dbReference type="OrthoDB" id="3787456at2"/>
<keyword evidence="2" id="KW-1185">Reference proteome</keyword>
<evidence type="ECO:0000313" key="1">
    <source>
        <dbReference type="EMBL" id="PUA81977.1"/>
    </source>
</evidence>
<name>A0A2R7Z030_9ACTN</name>
<evidence type="ECO:0000313" key="2">
    <source>
        <dbReference type="Proteomes" id="UP000244867"/>
    </source>
</evidence>
<comment type="caution">
    <text evidence="1">The sequence shown here is derived from an EMBL/GenBank/DDBJ whole genome shotgun (WGS) entry which is preliminary data.</text>
</comment>
<organism evidence="1 2">
    <name type="scientific">Nocardioides currus</name>
    <dbReference type="NCBI Taxonomy" id="2133958"/>
    <lineage>
        <taxon>Bacteria</taxon>
        <taxon>Bacillati</taxon>
        <taxon>Actinomycetota</taxon>
        <taxon>Actinomycetes</taxon>
        <taxon>Propionibacteriales</taxon>
        <taxon>Nocardioidaceae</taxon>
        <taxon>Nocardioides</taxon>
    </lineage>
</organism>
<reference evidence="1 2" key="1">
    <citation type="submission" date="2018-03" db="EMBL/GenBank/DDBJ databases">
        <authorList>
            <person name="Keele B.F."/>
        </authorList>
    </citation>
    <scope>NUCLEOTIDE SEQUENCE [LARGE SCALE GENOMIC DNA]</scope>
    <source>
        <strain evidence="1 2">IB-3</strain>
    </source>
</reference>
<dbReference type="Proteomes" id="UP000244867">
    <property type="component" value="Unassembled WGS sequence"/>
</dbReference>
<dbReference type="AlphaFoldDB" id="A0A2R7Z030"/>
<accession>A0A2R7Z030</accession>
<proteinExistence type="predicted"/>
<dbReference type="RefSeq" id="WP_108343861.1">
    <property type="nucleotide sequence ID" value="NZ_PYXZ01000002.1"/>
</dbReference>
<dbReference type="EMBL" id="PYXZ01000002">
    <property type="protein sequence ID" value="PUA81977.1"/>
    <property type="molecule type" value="Genomic_DNA"/>
</dbReference>
<sequence>MAPNPSWDDQLFSLFDDLEGQAAALYGLERDAELVDRSRAEYHQVTLDSRLVASMGEDVALTVAGVGRIEGELQRIGTGWCLVSGHAQDWIVRTARIEVVHGASERSVPEVAWSPLHRLGVSSALRRLAESQVRCVVHLLDGGQHETVVLRVGADFVEVGSPSDVPALIAFDAISAVQSRD</sequence>
<protein>
    <submittedName>
        <fullName evidence="1">Uncharacterized protein</fullName>
    </submittedName>
</protein>
<gene>
    <name evidence="1" type="ORF">C7S10_08030</name>
</gene>